<evidence type="ECO:0000313" key="3">
    <source>
        <dbReference type="Proteomes" id="UP000179769"/>
    </source>
</evidence>
<evidence type="ECO:0000256" key="1">
    <source>
        <dbReference type="SAM" id="MobiDB-lite"/>
    </source>
</evidence>
<gene>
    <name evidence="2" type="ORF">BBK14_25160</name>
</gene>
<sequence length="72" mass="7778">MRLDAPYGWRRPRGVSGRNRTGPNPVGSVLISGPDDARIHSSGAARFSTFRAAPRPEESRGTRRGGSTPMTK</sequence>
<keyword evidence="3" id="KW-1185">Reference proteome</keyword>
<dbReference type="AlphaFoldDB" id="A0A1S1PIN5"/>
<reference evidence="3" key="1">
    <citation type="submission" date="2016-07" db="EMBL/GenBank/DDBJ databases">
        <title>Frankia sp. NRRL B-16219 Genome sequencing.</title>
        <authorList>
            <person name="Ghodhbane-Gtari F."/>
            <person name="Swanson E."/>
            <person name="Gueddou A."/>
            <person name="Louati M."/>
            <person name="Nouioui I."/>
            <person name="Hezbri K."/>
            <person name="Abebe-Akele F."/>
            <person name="Simpson S."/>
            <person name="Morris K."/>
            <person name="Thomas K."/>
            <person name="Gtari M."/>
            <person name="Tisa L.S."/>
        </authorList>
    </citation>
    <scope>NUCLEOTIDE SEQUENCE [LARGE SCALE GENOMIC DNA]</scope>
    <source>
        <strain evidence="3">NRRL B-16219</strain>
    </source>
</reference>
<evidence type="ECO:0000313" key="2">
    <source>
        <dbReference type="EMBL" id="OHV22738.1"/>
    </source>
</evidence>
<accession>A0A1S1PIN5</accession>
<comment type="caution">
    <text evidence="2">The sequence shown here is derived from an EMBL/GenBank/DDBJ whole genome shotgun (WGS) entry which is preliminary data.</text>
</comment>
<proteinExistence type="predicted"/>
<dbReference type="EMBL" id="MAXA01000244">
    <property type="protein sequence ID" value="OHV22738.1"/>
    <property type="molecule type" value="Genomic_DNA"/>
</dbReference>
<dbReference type="Proteomes" id="UP000179769">
    <property type="component" value="Unassembled WGS sequence"/>
</dbReference>
<name>A0A1S1PIN5_9ACTN</name>
<organism evidence="2 3">
    <name type="scientific">Parafrankia soli</name>
    <dbReference type="NCBI Taxonomy" id="2599596"/>
    <lineage>
        <taxon>Bacteria</taxon>
        <taxon>Bacillati</taxon>
        <taxon>Actinomycetota</taxon>
        <taxon>Actinomycetes</taxon>
        <taxon>Frankiales</taxon>
        <taxon>Frankiaceae</taxon>
        <taxon>Parafrankia</taxon>
    </lineage>
</organism>
<feature type="region of interest" description="Disordered" evidence="1">
    <location>
        <begin position="1"/>
        <end position="72"/>
    </location>
</feature>
<protein>
    <submittedName>
        <fullName evidence="2">Uncharacterized protein</fullName>
    </submittedName>
</protein>